<feature type="region of interest" description="Disordered" evidence="1">
    <location>
        <begin position="127"/>
        <end position="154"/>
    </location>
</feature>
<accession>A2PZC7</accession>
<name>A2PZC7_CHLRE</name>
<organism evidence="2">
    <name type="scientific">Chlamydomonas reinhardtii</name>
    <name type="common">Chlamydomonas smithii</name>
    <dbReference type="NCBI Taxonomy" id="3055"/>
    <lineage>
        <taxon>Eukaryota</taxon>
        <taxon>Viridiplantae</taxon>
        <taxon>Chlorophyta</taxon>
        <taxon>core chlorophytes</taxon>
        <taxon>Chlorophyceae</taxon>
        <taxon>CS clade</taxon>
        <taxon>Chlamydomonadales</taxon>
        <taxon>Chlamydomonadaceae</taxon>
        <taxon>Chlamydomonas</taxon>
    </lineage>
</organism>
<dbReference type="EMBL" id="AB267743">
    <property type="protein sequence ID" value="BAF46289.1"/>
    <property type="molecule type" value="mRNA"/>
</dbReference>
<reference evidence="2" key="1">
    <citation type="submission" date="2006-08" db="EMBL/GenBank/DDBJ databases">
        <title>Zygote specific and up-regulated genes in Chlamydomonas reinhardtii.</title>
        <authorList>
            <person name="Kubo T."/>
            <person name="Saito T."/>
            <person name="Matsuda Y."/>
        </authorList>
    </citation>
    <scope>NUCLEOTIDE SEQUENCE</scope>
</reference>
<dbReference type="AlphaFoldDB" id="A2PZC7"/>
<feature type="region of interest" description="Disordered" evidence="1">
    <location>
        <begin position="1"/>
        <end position="24"/>
    </location>
</feature>
<feature type="compositionally biased region" description="Basic residues" evidence="1">
    <location>
        <begin position="138"/>
        <end position="149"/>
    </location>
</feature>
<gene>
    <name evidence="2" type="primary">EZY16</name>
</gene>
<evidence type="ECO:0000313" key="2">
    <source>
        <dbReference type="EMBL" id="BAF46289.1"/>
    </source>
</evidence>
<sequence>MPGCCERRSRWRQGQQQPVAGSVQLPAEGQQHRLPHQQRHHDRPARQHCVLWLLGRRRARGQLRQGLHSGACQHLGQPRQPHHDQRIQHPHRHHHHCRVGCLVQEGRQLGRADLLQAGLDRRLRHGQLAPHLPDPGPRHHPGRHLRGQRPLRGGPVLGGRQELQVLPRLQGVSCATQQRRQQAAMCNTTTYGKDECAGTSCACCVRVEGASVWRKRRSVCGSVRCGCDCWVVRKFGSVVPGRFLKFGPRSARAREGKVWA</sequence>
<protein>
    <submittedName>
        <fullName evidence="2">Cell wall protein pherophorin-C15</fullName>
    </submittedName>
</protein>
<evidence type="ECO:0000256" key="1">
    <source>
        <dbReference type="SAM" id="MobiDB-lite"/>
    </source>
</evidence>
<proteinExistence type="evidence at transcript level"/>